<evidence type="ECO:0000256" key="1">
    <source>
        <dbReference type="ARBA" id="ARBA00023235"/>
    </source>
</evidence>
<dbReference type="STRING" id="1034346.GCA_000313565_01586"/>
<evidence type="ECO:0000313" key="3">
    <source>
        <dbReference type="Proteomes" id="UP000247612"/>
    </source>
</evidence>
<dbReference type="GO" id="GO:0004807">
    <property type="term" value="F:triose-phosphate isomerase activity"/>
    <property type="evidence" value="ECO:0007669"/>
    <property type="project" value="InterPro"/>
</dbReference>
<sequence>MKHKKQIKTPTLGVNAKAYMWGEELLTIAKYCEKIAVDHDVTVTLNVPIVDIYRIAQAAPHVIINAQFMDPIEPGGTMGGVLAEALAQAGADGVILNHASAKPITLSQLIKSIELAKKAGLYTFVCADSVEEALIIASLHPTGIICEQSKLIGTGIVASEDYLLATTKAIKDYDANIMVLQGAGIKNGEDIYHNIKYGSESGGGASGIFCSDDPLAKIDDFLAGILKARKDFGSRIVQDDEA</sequence>
<keyword evidence="3" id="KW-1185">Reference proteome</keyword>
<protein>
    <submittedName>
        <fullName evidence="2">Triosephosphate isomerase</fullName>
    </submittedName>
</protein>
<dbReference type="Proteomes" id="UP000247612">
    <property type="component" value="Unassembled WGS sequence"/>
</dbReference>
<accession>A0A2V2F8R9</accession>
<dbReference type="EMBL" id="QJKH01000004">
    <property type="protein sequence ID" value="PXX80087.1"/>
    <property type="molecule type" value="Genomic_DNA"/>
</dbReference>
<dbReference type="Gene3D" id="3.20.20.70">
    <property type="entry name" value="Aldolase class I"/>
    <property type="match status" value="1"/>
</dbReference>
<dbReference type="OrthoDB" id="2571246at2"/>
<dbReference type="InterPro" id="IPR035990">
    <property type="entry name" value="TIM_sf"/>
</dbReference>
<gene>
    <name evidence="2" type="ORF">DES51_10492</name>
</gene>
<evidence type="ECO:0000313" key="2">
    <source>
        <dbReference type="EMBL" id="PXX80087.1"/>
    </source>
</evidence>
<keyword evidence="1 2" id="KW-0413">Isomerase</keyword>
<dbReference type="InterPro" id="IPR013785">
    <property type="entry name" value="Aldolase_TIM"/>
</dbReference>
<reference evidence="2 3" key="1">
    <citation type="submission" date="2018-05" db="EMBL/GenBank/DDBJ databases">
        <title>Genomic Encyclopedia of Type Strains, Phase IV (KMG-IV): sequencing the most valuable type-strain genomes for metagenomic binning, comparative biology and taxonomic classification.</title>
        <authorList>
            <person name="Goeker M."/>
        </authorList>
    </citation>
    <scope>NUCLEOTIDE SEQUENCE [LARGE SCALE GENOMIC DNA]</scope>
    <source>
        <strain evidence="2 3">JC118</strain>
    </source>
</reference>
<dbReference type="InterPro" id="IPR000652">
    <property type="entry name" value="Triosephosphate_isomerase"/>
</dbReference>
<organism evidence="2 3">
    <name type="scientific">Dielma fastidiosa</name>
    <dbReference type="NCBI Taxonomy" id="1034346"/>
    <lineage>
        <taxon>Bacteria</taxon>
        <taxon>Bacillati</taxon>
        <taxon>Bacillota</taxon>
        <taxon>Erysipelotrichia</taxon>
        <taxon>Erysipelotrichales</taxon>
        <taxon>Erysipelotrichaceae</taxon>
        <taxon>Dielma</taxon>
    </lineage>
</organism>
<dbReference type="RefSeq" id="WP_022937889.1">
    <property type="nucleotide sequence ID" value="NZ_CABKRQ010000004.1"/>
</dbReference>
<dbReference type="SUPFAM" id="SSF51351">
    <property type="entry name" value="Triosephosphate isomerase (TIM)"/>
    <property type="match status" value="1"/>
</dbReference>
<dbReference type="NCBIfam" id="NF003302">
    <property type="entry name" value="PRK04302.1"/>
    <property type="match status" value="1"/>
</dbReference>
<dbReference type="Pfam" id="PF00121">
    <property type="entry name" value="TIM"/>
    <property type="match status" value="1"/>
</dbReference>
<dbReference type="AlphaFoldDB" id="A0A2V2F8R9"/>
<dbReference type="PROSITE" id="PS51440">
    <property type="entry name" value="TIM_2"/>
    <property type="match status" value="1"/>
</dbReference>
<proteinExistence type="predicted"/>
<name>A0A2V2F8R9_9FIRM</name>
<comment type="caution">
    <text evidence="2">The sequence shown here is derived from an EMBL/GenBank/DDBJ whole genome shotgun (WGS) entry which is preliminary data.</text>
</comment>